<gene>
    <name evidence="1" type="ORF">CA615_03445</name>
</gene>
<dbReference type="RefSeq" id="WP_011406307.1">
    <property type="nucleotide sequence ID" value="NZ_CATZNA010000038.1"/>
</dbReference>
<dbReference type="Proteomes" id="UP000248557">
    <property type="component" value="Unassembled WGS sequence"/>
</dbReference>
<comment type="caution">
    <text evidence="1">The sequence shown here is derived from an EMBL/GenBank/DDBJ whole genome shotgun (WGS) entry which is preliminary data.</text>
</comment>
<evidence type="ECO:0000313" key="2">
    <source>
        <dbReference type="Proteomes" id="UP000248557"/>
    </source>
</evidence>
<dbReference type="InterPro" id="IPR026349">
    <property type="entry name" value="CHP04255"/>
</dbReference>
<sequence>MKKGERYENPYLTEVIVRINFSTILALSGNNESAAEDFRKNIFEQYPIALLKKNHEVNIGLNIQSDGFNQINQRDKIIWEFKNKEDNKKIELSDSYVLLTYTKEAYTNFRYLLQDIILILDALKKYSPINPHLLQLRYINQLSGKSIEELTKCINKPYFNEEIIDLNGKDTFVQNLSRLTITEGKYLLNTQYGLFNPGYPNPNFEKNYILDFDCSFYNIESMNQINEELKEMNYFIWKQFQLAITDKLKKEMKGELDE</sequence>
<dbReference type="AlphaFoldDB" id="A0A328PZ64"/>
<dbReference type="NCBIfam" id="TIGR04255">
    <property type="entry name" value="sporadTIGR04255"/>
    <property type="match status" value="1"/>
</dbReference>
<evidence type="ECO:0000313" key="1">
    <source>
        <dbReference type="EMBL" id="RAP03242.1"/>
    </source>
</evidence>
<proteinExistence type="predicted"/>
<dbReference type="EMBL" id="NGJK01000032">
    <property type="protein sequence ID" value="RAP03242.1"/>
    <property type="molecule type" value="Genomic_DNA"/>
</dbReference>
<reference evidence="1 2" key="1">
    <citation type="submission" date="2017-05" db="EMBL/GenBank/DDBJ databases">
        <title>Host range expansion of the Methanosphaera genus to humans and monogastric animals involves recent and extensive reduction in genome content.</title>
        <authorList>
            <person name="Hoedt E.C."/>
            <person name="Volmer J.G."/>
            <person name="Parks D.H."/>
            <person name="Rosewarne C.P."/>
            <person name="Denman S.E."/>
            <person name="Mcsweeney C.S."/>
            <person name="O Cuiv P."/>
            <person name="Hugenholtz P."/>
            <person name="Tyson G.W."/>
            <person name="Morrison M."/>
        </authorList>
    </citation>
    <scope>NUCLEOTIDE SEQUENCE [LARGE SCALE GENOMIC DNA]</scope>
    <source>
        <strain evidence="1 2">PA5</strain>
    </source>
</reference>
<accession>A0A328PZ64</accession>
<organism evidence="1 2">
    <name type="scientific">Methanosphaera stadtmanae</name>
    <dbReference type="NCBI Taxonomy" id="2317"/>
    <lineage>
        <taxon>Archaea</taxon>
        <taxon>Methanobacteriati</taxon>
        <taxon>Methanobacteriota</taxon>
        <taxon>Methanomada group</taxon>
        <taxon>Methanobacteria</taxon>
        <taxon>Methanobacteriales</taxon>
        <taxon>Methanobacteriaceae</taxon>
        <taxon>Methanosphaera</taxon>
    </lineage>
</organism>
<name>A0A328PZ64_9EURY</name>
<dbReference type="GeneID" id="3855367"/>
<protein>
    <submittedName>
        <fullName evidence="1">TIGR04255 family protein</fullName>
    </submittedName>
</protein>